<evidence type="ECO:0000313" key="1">
    <source>
        <dbReference type="EMBL" id="TWH80723.1"/>
    </source>
</evidence>
<organism evidence="1 2">
    <name type="scientific">Sedimentibacter saalensis</name>
    <dbReference type="NCBI Taxonomy" id="130788"/>
    <lineage>
        <taxon>Bacteria</taxon>
        <taxon>Bacillati</taxon>
        <taxon>Bacillota</taxon>
        <taxon>Tissierellia</taxon>
        <taxon>Sedimentibacter</taxon>
    </lineage>
</organism>
<name>A0A562JC73_9FIRM</name>
<proteinExistence type="predicted"/>
<dbReference type="Proteomes" id="UP000315343">
    <property type="component" value="Unassembled WGS sequence"/>
</dbReference>
<protein>
    <submittedName>
        <fullName evidence="1">Uncharacterized protein</fullName>
    </submittedName>
</protein>
<accession>A0A562JC73</accession>
<comment type="caution">
    <text evidence="1">The sequence shown here is derived from an EMBL/GenBank/DDBJ whole genome shotgun (WGS) entry which is preliminary data.</text>
</comment>
<keyword evidence="2" id="KW-1185">Reference proteome</keyword>
<dbReference type="EMBL" id="VLKH01000004">
    <property type="protein sequence ID" value="TWH80723.1"/>
    <property type="molecule type" value="Genomic_DNA"/>
</dbReference>
<gene>
    <name evidence="1" type="ORF">LY60_01985</name>
</gene>
<sequence length="44" mass="5080">MMTLDFNDAGWILFYRNYKIIELKTRAGTRPAPTICWKIGLSSS</sequence>
<reference evidence="1 2" key="1">
    <citation type="submission" date="2019-07" db="EMBL/GenBank/DDBJ databases">
        <title>Genomic Encyclopedia of Type Strains, Phase I: the one thousand microbial genomes (KMG-I) project.</title>
        <authorList>
            <person name="Kyrpides N."/>
        </authorList>
    </citation>
    <scope>NUCLEOTIDE SEQUENCE [LARGE SCALE GENOMIC DNA]</scope>
    <source>
        <strain evidence="1 2">DSM 13558</strain>
    </source>
</reference>
<dbReference type="AlphaFoldDB" id="A0A562JC73"/>
<evidence type="ECO:0000313" key="2">
    <source>
        <dbReference type="Proteomes" id="UP000315343"/>
    </source>
</evidence>